<organism evidence="2 3">
    <name type="scientific">Sorghum bicolor</name>
    <name type="common">Sorghum</name>
    <name type="synonym">Sorghum vulgare</name>
    <dbReference type="NCBI Taxonomy" id="4558"/>
    <lineage>
        <taxon>Eukaryota</taxon>
        <taxon>Viridiplantae</taxon>
        <taxon>Streptophyta</taxon>
        <taxon>Embryophyta</taxon>
        <taxon>Tracheophyta</taxon>
        <taxon>Spermatophyta</taxon>
        <taxon>Magnoliopsida</taxon>
        <taxon>Liliopsida</taxon>
        <taxon>Poales</taxon>
        <taxon>Poaceae</taxon>
        <taxon>PACMAD clade</taxon>
        <taxon>Panicoideae</taxon>
        <taxon>Andropogonodae</taxon>
        <taxon>Andropogoneae</taxon>
        <taxon>Sorghinae</taxon>
        <taxon>Sorghum</taxon>
    </lineage>
</organism>
<dbReference type="Proteomes" id="UP000807115">
    <property type="component" value="Chromosome 10"/>
</dbReference>
<evidence type="ECO:0000313" key="3">
    <source>
        <dbReference type="Proteomes" id="UP000807115"/>
    </source>
</evidence>
<evidence type="ECO:0000313" key="2">
    <source>
        <dbReference type="EMBL" id="KAG0515623.1"/>
    </source>
</evidence>
<feature type="compositionally biased region" description="Low complexity" evidence="1">
    <location>
        <begin position="9"/>
        <end position="18"/>
    </location>
</feature>
<reference evidence="2" key="2">
    <citation type="submission" date="2020-10" db="EMBL/GenBank/DDBJ databases">
        <authorList>
            <person name="Cooper E.A."/>
            <person name="Brenton Z.W."/>
            <person name="Flinn B.S."/>
            <person name="Jenkins J."/>
            <person name="Shu S."/>
            <person name="Flowers D."/>
            <person name="Luo F."/>
            <person name="Wang Y."/>
            <person name="Xia P."/>
            <person name="Barry K."/>
            <person name="Daum C."/>
            <person name="Lipzen A."/>
            <person name="Yoshinaga Y."/>
            <person name="Schmutz J."/>
            <person name="Saski C."/>
            <person name="Vermerris W."/>
            <person name="Kresovich S."/>
        </authorList>
    </citation>
    <scope>NUCLEOTIDE SEQUENCE</scope>
</reference>
<sequence length="173" mass="18791">MTTQVHVLGRSSVGVRRVPSADLQGGRRRPVGQSTSSSWWGRGRVGQRHRAQARPRGAPRAHGGGWRRGGSAAAGGGGWRRGWWRGGGARRRMAAHGGGWRRGAVEAAHGGGCRMQDAAWCLPYCLCRMQVAWWRGWPMGGRVLFNRRPRRTPSIPLFAGLGGEVGRTPELAI</sequence>
<feature type="region of interest" description="Disordered" evidence="1">
    <location>
        <begin position="1"/>
        <end position="81"/>
    </location>
</feature>
<feature type="compositionally biased region" description="Basic residues" evidence="1">
    <location>
        <begin position="45"/>
        <end position="59"/>
    </location>
</feature>
<name>A0A921U2E6_SORBI</name>
<comment type="caution">
    <text evidence="2">The sequence shown here is derived from an EMBL/GenBank/DDBJ whole genome shotgun (WGS) entry which is preliminary data.</text>
</comment>
<proteinExistence type="predicted"/>
<protein>
    <submittedName>
        <fullName evidence="2">Uncharacterized protein</fullName>
    </submittedName>
</protein>
<gene>
    <name evidence="2" type="ORF">BDA96_10G294400</name>
</gene>
<dbReference type="EMBL" id="CM027689">
    <property type="protein sequence ID" value="KAG0515623.1"/>
    <property type="molecule type" value="Genomic_DNA"/>
</dbReference>
<dbReference type="AlphaFoldDB" id="A0A921U2E6"/>
<feature type="compositionally biased region" description="Gly residues" evidence="1">
    <location>
        <begin position="62"/>
        <end position="81"/>
    </location>
</feature>
<reference evidence="2" key="1">
    <citation type="journal article" date="2019" name="BMC Genomics">
        <title>A new reference genome for Sorghum bicolor reveals high levels of sequence similarity between sweet and grain genotypes: implications for the genetics of sugar metabolism.</title>
        <authorList>
            <person name="Cooper E.A."/>
            <person name="Brenton Z.W."/>
            <person name="Flinn B.S."/>
            <person name="Jenkins J."/>
            <person name="Shu S."/>
            <person name="Flowers D."/>
            <person name="Luo F."/>
            <person name="Wang Y."/>
            <person name="Xia P."/>
            <person name="Barry K."/>
            <person name="Daum C."/>
            <person name="Lipzen A."/>
            <person name="Yoshinaga Y."/>
            <person name="Schmutz J."/>
            <person name="Saski C."/>
            <person name="Vermerris W."/>
            <person name="Kresovich S."/>
        </authorList>
    </citation>
    <scope>NUCLEOTIDE SEQUENCE</scope>
</reference>
<accession>A0A921U2E6</accession>
<evidence type="ECO:0000256" key="1">
    <source>
        <dbReference type="SAM" id="MobiDB-lite"/>
    </source>
</evidence>